<name>A0A3B1J6A4_ASTMX</name>
<dbReference type="STRING" id="7994.ENSAMXP00000036864"/>
<dbReference type="Ensembl" id="ENSAMXT00000055152.1">
    <property type="protein sequence ID" value="ENSAMXP00000036864.1"/>
    <property type="gene ID" value="ENSAMXG00000036646.1"/>
</dbReference>
<dbReference type="InterPro" id="IPR000477">
    <property type="entry name" value="RT_dom"/>
</dbReference>
<dbReference type="Pfam" id="PF00078">
    <property type="entry name" value="RVT_1"/>
    <property type="match status" value="1"/>
</dbReference>
<dbReference type="Proteomes" id="UP000018467">
    <property type="component" value="Unassembled WGS sequence"/>
</dbReference>
<evidence type="ECO:0000313" key="3">
    <source>
        <dbReference type="Ensembl" id="ENSAMXP00000036864.1"/>
    </source>
</evidence>
<dbReference type="Pfam" id="PF03372">
    <property type="entry name" value="Exo_endo_phos"/>
    <property type="match status" value="1"/>
</dbReference>
<reference evidence="3" key="3">
    <citation type="submission" date="2025-08" db="UniProtKB">
        <authorList>
            <consortium name="Ensembl"/>
        </authorList>
    </citation>
    <scope>IDENTIFICATION</scope>
</reference>
<dbReference type="CDD" id="cd01650">
    <property type="entry name" value="RT_nLTR_like"/>
    <property type="match status" value="1"/>
</dbReference>
<reference evidence="3" key="4">
    <citation type="submission" date="2025-09" db="UniProtKB">
        <authorList>
            <consortium name="Ensembl"/>
        </authorList>
    </citation>
    <scope>IDENTIFICATION</scope>
</reference>
<dbReference type="PANTHER" id="PTHR33332">
    <property type="entry name" value="REVERSE TRANSCRIPTASE DOMAIN-CONTAINING PROTEIN"/>
    <property type="match status" value="1"/>
</dbReference>
<dbReference type="PROSITE" id="PS50878">
    <property type="entry name" value="RT_POL"/>
    <property type="match status" value="1"/>
</dbReference>
<reference evidence="4" key="2">
    <citation type="journal article" date="2014" name="Nat. Commun.">
        <title>The cavefish genome reveals candidate genes for eye loss.</title>
        <authorList>
            <person name="McGaugh S.E."/>
            <person name="Gross J.B."/>
            <person name="Aken B."/>
            <person name="Blin M."/>
            <person name="Borowsky R."/>
            <person name="Chalopin D."/>
            <person name="Hinaux H."/>
            <person name="Jeffery W.R."/>
            <person name="Keene A."/>
            <person name="Ma L."/>
            <person name="Minx P."/>
            <person name="Murphy D."/>
            <person name="O'Quin K.E."/>
            <person name="Retaux S."/>
            <person name="Rohner N."/>
            <person name="Searle S.M."/>
            <person name="Stahl B.A."/>
            <person name="Tabin C."/>
            <person name="Volff J.N."/>
            <person name="Yoshizawa M."/>
            <person name="Warren W.C."/>
        </authorList>
    </citation>
    <scope>NUCLEOTIDE SEQUENCE [LARGE SCALE GENOMIC DNA]</scope>
    <source>
        <strain evidence="4">female</strain>
    </source>
</reference>
<feature type="compositionally biased region" description="Polar residues" evidence="1">
    <location>
        <begin position="880"/>
        <end position="889"/>
    </location>
</feature>
<evidence type="ECO:0000259" key="2">
    <source>
        <dbReference type="PROSITE" id="PS50878"/>
    </source>
</evidence>
<accession>A0A3B1J6A4</accession>
<dbReference type="AlphaFoldDB" id="A0A3B1J6A4"/>
<proteinExistence type="predicted"/>
<evidence type="ECO:0000313" key="4">
    <source>
        <dbReference type="Proteomes" id="UP000018467"/>
    </source>
</evidence>
<dbReference type="GeneTree" id="ENSGT01040000240375"/>
<evidence type="ECO:0000256" key="1">
    <source>
        <dbReference type="SAM" id="MobiDB-lite"/>
    </source>
</evidence>
<dbReference type="InterPro" id="IPR005135">
    <property type="entry name" value="Endo/exonuclease/phosphatase"/>
</dbReference>
<dbReference type="InterPro" id="IPR043502">
    <property type="entry name" value="DNA/RNA_pol_sf"/>
</dbReference>
<feature type="region of interest" description="Disordered" evidence="1">
    <location>
        <begin position="867"/>
        <end position="889"/>
    </location>
</feature>
<dbReference type="InParanoid" id="A0A3B1J6A4"/>
<dbReference type="InterPro" id="IPR036691">
    <property type="entry name" value="Endo/exonu/phosph_ase_sf"/>
</dbReference>
<dbReference type="Gene3D" id="3.60.10.10">
    <property type="entry name" value="Endonuclease/exonuclease/phosphatase"/>
    <property type="match status" value="1"/>
</dbReference>
<keyword evidence="4" id="KW-1185">Reference proteome</keyword>
<dbReference type="Bgee" id="ENSAMXG00000036646">
    <property type="expression patterns" value="Expressed in zone of skin and 14 other cell types or tissues"/>
</dbReference>
<organism evidence="3 4">
    <name type="scientific">Astyanax mexicanus</name>
    <name type="common">Blind cave fish</name>
    <name type="synonym">Astyanax fasciatus mexicanus</name>
    <dbReference type="NCBI Taxonomy" id="7994"/>
    <lineage>
        <taxon>Eukaryota</taxon>
        <taxon>Metazoa</taxon>
        <taxon>Chordata</taxon>
        <taxon>Craniata</taxon>
        <taxon>Vertebrata</taxon>
        <taxon>Euteleostomi</taxon>
        <taxon>Actinopterygii</taxon>
        <taxon>Neopterygii</taxon>
        <taxon>Teleostei</taxon>
        <taxon>Ostariophysi</taxon>
        <taxon>Characiformes</taxon>
        <taxon>Characoidei</taxon>
        <taxon>Acestrorhamphidae</taxon>
        <taxon>Acestrorhamphinae</taxon>
        <taxon>Astyanax</taxon>
    </lineage>
</organism>
<dbReference type="GO" id="GO:0003824">
    <property type="term" value="F:catalytic activity"/>
    <property type="evidence" value="ECO:0007669"/>
    <property type="project" value="InterPro"/>
</dbReference>
<protein>
    <recommendedName>
        <fullName evidence="2">Reverse transcriptase domain-containing protein</fullName>
    </recommendedName>
</protein>
<feature type="domain" description="Reverse transcriptase" evidence="2">
    <location>
        <begin position="499"/>
        <end position="773"/>
    </location>
</feature>
<dbReference type="SUPFAM" id="SSF56219">
    <property type="entry name" value="DNase I-like"/>
    <property type="match status" value="1"/>
</dbReference>
<dbReference type="SUPFAM" id="SSF56672">
    <property type="entry name" value="DNA/RNA polymerases"/>
    <property type="match status" value="1"/>
</dbReference>
<reference evidence="4" key="1">
    <citation type="submission" date="2013-03" db="EMBL/GenBank/DDBJ databases">
        <authorList>
            <person name="Jeffery W."/>
            <person name="Warren W."/>
            <person name="Wilson R.K."/>
        </authorList>
    </citation>
    <scope>NUCLEOTIDE SEQUENCE</scope>
    <source>
        <strain evidence="4">female</strain>
    </source>
</reference>
<sequence>MCFQIPTLISCNTRRHRHQGRNRNPSNLLYPPSSLSSQVLVHGGLWNCHSAVLKADFITAFASAQSLDFLALTETWITPENSATPAALSSAFAFSHSPRPTGRGGGTGLLLSRKWSFTVLSFLHLDISSFEFHAVTISFPVKLHIIVLYRPPGPLGNFIDELDTLLSGLPVESSLILLGDFNLPSEKLQSSCLLPLLSSFSLSLNLSAPTHRAGNTLDLVFSRPAPALDLTVTPLDFSDHHFLSFTLSLPALPTNTTSSTSTTHRNLRAISPSSLASTILTTLPNPDSFSSLPLETATNTFLSSITSSINTLSPLTSRPAKSSPATPWLSDVLRNNRRELRLAERKWKKSQQYSDLCSYQSLLSRFSTEVTAAKSSFYKRKLEESASDPRKLFTIFSSLLNPPTPQPPTTLSPDDFVNSFEEKVANIRQSFPPASTLPTKLYLPHSTSLSQFSLLSTDEILHLLHSNNPTTCPLDPLPSSLFQTIAPDLLPFITHIINTSLSSGHVPSTFKTARVVPILKKPTLDSLDVGNYRPVSLLSFLSKVLERAVYNQLSLFLTQNNLQDPNQSGFKPAHSTETALIAVTEKLHAAKATNLSSVLILLDLSAAFDTVNHSILLSILTSLGITGSAWQWFASYLEDRSYQVTWQGATSAPCRLSTGVPQGSVLGPLLFSLYTRSLGEIISSHGFSYHCYADDTQLILSFPPSDTQVSSRISACLNDVSMWMSSHHLKLNPSKTDLLFIPGTTSPHNNLSISFENSLVTPSAEARSLGVVMDDQLSFSSHIANLTRSCRFLLYNIRRIRPFLSQDATQVLVQSLVISRLDYCNSLLAGLPLRATKPLQLIQNAAARLVFNLPKFSHVTPDAGLQGKKRTSTFIPDGDGQSQICTKSS</sequence>